<evidence type="ECO:0000256" key="2">
    <source>
        <dbReference type="ARBA" id="ARBA00023121"/>
    </source>
</evidence>
<evidence type="ECO:0000256" key="4">
    <source>
        <dbReference type="RuleBase" id="RU003696"/>
    </source>
</evidence>
<organism evidence="6 7">
    <name type="scientific">Tropilaelaps mercedesae</name>
    <dbReference type="NCBI Taxonomy" id="418985"/>
    <lineage>
        <taxon>Eukaryota</taxon>
        <taxon>Metazoa</taxon>
        <taxon>Ecdysozoa</taxon>
        <taxon>Arthropoda</taxon>
        <taxon>Chelicerata</taxon>
        <taxon>Arachnida</taxon>
        <taxon>Acari</taxon>
        <taxon>Parasitiformes</taxon>
        <taxon>Mesostigmata</taxon>
        <taxon>Gamasina</taxon>
        <taxon>Dermanyssoidea</taxon>
        <taxon>Laelapidae</taxon>
        <taxon>Tropilaelaps</taxon>
    </lineage>
</organism>
<evidence type="ECO:0000256" key="3">
    <source>
        <dbReference type="ARBA" id="ARBA00068043"/>
    </source>
</evidence>
<feature type="domain" description="Cytosolic fatty-acid binding proteins" evidence="5">
    <location>
        <begin position="7"/>
        <end position="24"/>
    </location>
</feature>
<dbReference type="InterPro" id="IPR012674">
    <property type="entry name" value="Calycin"/>
</dbReference>
<keyword evidence="4" id="KW-0813">Transport</keyword>
<dbReference type="STRING" id="418985.A0A1V9X9C5"/>
<reference evidence="6 7" key="1">
    <citation type="journal article" date="2017" name="Gigascience">
        <title>Draft genome of the honey bee ectoparasitic mite, Tropilaelaps mercedesae, is shaped by the parasitic life history.</title>
        <authorList>
            <person name="Dong X."/>
            <person name="Armstrong S.D."/>
            <person name="Xia D."/>
            <person name="Makepeace B.L."/>
            <person name="Darby A.C."/>
            <person name="Kadowaki T."/>
        </authorList>
    </citation>
    <scope>NUCLEOTIDE SEQUENCE [LARGE SCALE GENOMIC DNA]</scope>
    <source>
        <strain evidence="6">Wuxi-XJTLU</strain>
    </source>
</reference>
<dbReference type="Gene3D" id="2.40.128.20">
    <property type="match status" value="1"/>
</dbReference>
<accession>A0A1V9X9C5</accession>
<dbReference type="SUPFAM" id="SSF50814">
    <property type="entry name" value="Lipocalins"/>
    <property type="match status" value="1"/>
</dbReference>
<dbReference type="AlphaFoldDB" id="A0A1V9X9C5"/>
<dbReference type="PRINTS" id="PR00178">
    <property type="entry name" value="FATTYACIDBP"/>
</dbReference>
<dbReference type="InterPro" id="IPR000463">
    <property type="entry name" value="Fatty_acid-bd"/>
</dbReference>
<evidence type="ECO:0000313" key="6">
    <source>
        <dbReference type="EMBL" id="OQR70003.1"/>
    </source>
</evidence>
<dbReference type="GO" id="GO:0005504">
    <property type="term" value="F:fatty acid binding"/>
    <property type="evidence" value="ECO:0007669"/>
    <property type="project" value="UniProtKB-ARBA"/>
</dbReference>
<dbReference type="InterPro" id="IPR031259">
    <property type="entry name" value="ILBP"/>
</dbReference>
<dbReference type="EMBL" id="MNPL01018964">
    <property type="protein sequence ID" value="OQR70003.1"/>
    <property type="molecule type" value="Genomic_DNA"/>
</dbReference>
<protein>
    <recommendedName>
        <fullName evidence="3">Fatty acid-binding protein</fullName>
    </recommendedName>
</protein>
<dbReference type="FunFam" id="2.40.128.20:FF:000001">
    <property type="entry name" value="Fatty acid-binding protein, adipocyte"/>
    <property type="match status" value="1"/>
</dbReference>
<dbReference type="PROSITE" id="PS00214">
    <property type="entry name" value="FABP"/>
    <property type="match status" value="1"/>
</dbReference>
<dbReference type="Pfam" id="PF00061">
    <property type="entry name" value="Lipocalin"/>
    <property type="match status" value="1"/>
</dbReference>
<evidence type="ECO:0000256" key="1">
    <source>
        <dbReference type="ARBA" id="ARBA00008390"/>
    </source>
</evidence>
<dbReference type="Proteomes" id="UP000192247">
    <property type="component" value="Unassembled WGS sequence"/>
</dbReference>
<name>A0A1V9X9C5_9ACAR</name>
<dbReference type="InterPro" id="IPR000566">
    <property type="entry name" value="Lipocln_cytosolic_FA-bd_dom"/>
</dbReference>
<comment type="similarity">
    <text evidence="1 4">Belongs to the calycin superfamily. Fatty-acid binding protein (FABP) family.</text>
</comment>
<dbReference type="FunCoup" id="A0A1V9X9C5">
    <property type="interactions" value="91"/>
</dbReference>
<keyword evidence="2" id="KW-0446">Lipid-binding</keyword>
<dbReference type="InParanoid" id="A0A1V9X9C5"/>
<keyword evidence="7" id="KW-1185">Reference proteome</keyword>
<gene>
    <name evidence="6" type="ORF">BIW11_11911</name>
</gene>
<sequence length="132" mass="14859">MADALIGTWKLESSENFDELLKELNVNIMLRKLATSAKPNVEISKNGDEWTLRTVSTMKTTEIKFKIGEEFEEVKADGTKGKSTFTIEGNKLKQVSDNKGKPYYTTRELVDGKLKVTVKAGNVVCYRTYSKV</sequence>
<comment type="caution">
    <text evidence="6">The sequence shown here is derived from an EMBL/GenBank/DDBJ whole genome shotgun (WGS) entry which is preliminary data.</text>
</comment>
<evidence type="ECO:0000313" key="7">
    <source>
        <dbReference type="Proteomes" id="UP000192247"/>
    </source>
</evidence>
<evidence type="ECO:0000259" key="5">
    <source>
        <dbReference type="PROSITE" id="PS00214"/>
    </source>
</evidence>
<proteinExistence type="inferred from homology"/>
<dbReference type="PANTHER" id="PTHR11955">
    <property type="entry name" value="FATTY ACID BINDING PROTEIN"/>
    <property type="match status" value="1"/>
</dbReference>
<dbReference type="OrthoDB" id="354351at2759"/>